<name>A0A550JAU6_9BACT</name>
<dbReference type="InterPro" id="IPR016155">
    <property type="entry name" value="Mopterin_synth/thiamin_S_b"/>
</dbReference>
<dbReference type="EMBL" id="VJVV01000008">
    <property type="protein sequence ID" value="TRO80243.1"/>
    <property type="molecule type" value="Genomic_DNA"/>
</dbReference>
<dbReference type="Pfam" id="PF02597">
    <property type="entry name" value="ThiS"/>
    <property type="match status" value="1"/>
</dbReference>
<dbReference type="RefSeq" id="WP_092058420.1">
    <property type="nucleotide sequence ID" value="NZ_FOJJ01000040.1"/>
</dbReference>
<sequence>MNITLNGKPRSLDNISTVAALLDSLNLDPNRVAVEHNRVVLLMGNFAATPLRDGDVLEIVQFVGGG</sequence>
<dbReference type="PANTHER" id="PTHR34472:SF1">
    <property type="entry name" value="SULFUR CARRIER PROTEIN THIS"/>
    <property type="match status" value="1"/>
</dbReference>
<dbReference type="NCBIfam" id="TIGR01683">
    <property type="entry name" value="thiS"/>
    <property type="match status" value="1"/>
</dbReference>
<dbReference type="Gene3D" id="3.10.20.30">
    <property type="match status" value="1"/>
</dbReference>
<dbReference type="PANTHER" id="PTHR34472">
    <property type="entry name" value="SULFUR CARRIER PROTEIN THIS"/>
    <property type="match status" value="1"/>
</dbReference>
<organism evidence="1 2">
    <name type="scientific">Trichloromonas acetexigens</name>
    <dbReference type="NCBI Taxonomy" id="38815"/>
    <lineage>
        <taxon>Bacteria</taxon>
        <taxon>Pseudomonadati</taxon>
        <taxon>Thermodesulfobacteriota</taxon>
        <taxon>Desulfuromonadia</taxon>
        <taxon>Desulfuromonadales</taxon>
        <taxon>Trichloromonadaceae</taxon>
        <taxon>Trichloromonas</taxon>
    </lineage>
</organism>
<evidence type="ECO:0000313" key="2">
    <source>
        <dbReference type="Proteomes" id="UP000317155"/>
    </source>
</evidence>
<dbReference type="Proteomes" id="UP000317155">
    <property type="component" value="Unassembled WGS sequence"/>
</dbReference>
<dbReference type="CDD" id="cd00565">
    <property type="entry name" value="Ubl_ThiS"/>
    <property type="match status" value="1"/>
</dbReference>
<dbReference type="OrthoDB" id="197113at2"/>
<keyword evidence="2" id="KW-1185">Reference proteome</keyword>
<dbReference type="InterPro" id="IPR010035">
    <property type="entry name" value="Thi_S"/>
</dbReference>
<comment type="caution">
    <text evidence="1">The sequence shown here is derived from an EMBL/GenBank/DDBJ whole genome shotgun (WGS) entry which is preliminary data.</text>
</comment>
<dbReference type="AlphaFoldDB" id="A0A550JAU6"/>
<proteinExistence type="predicted"/>
<dbReference type="SUPFAM" id="SSF54285">
    <property type="entry name" value="MoaD/ThiS"/>
    <property type="match status" value="1"/>
</dbReference>
<protein>
    <submittedName>
        <fullName evidence="1">Sulfur carrier protein ThiS</fullName>
    </submittedName>
</protein>
<gene>
    <name evidence="1" type="primary">thiS</name>
    <name evidence="1" type="ORF">FL622_11445</name>
</gene>
<evidence type="ECO:0000313" key="1">
    <source>
        <dbReference type="EMBL" id="TRO80243.1"/>
    </source>
</evidence>
<dbReference type="InterPro" id="IPR012675">
    <property type="entry name" value="Beta-grasp_dom_sf"/>
</dbReference>
<dbReference type="InterPro" id="IPR003749">
    <property type="entry name" value="ThiS/MoaD-like"/>
</dbReference>
<reference evidence="1 2" key="1">
    <citation type="submission" date="2019-07" db="EMBL/GenBank/DDBJ databases">
        <title>Insights of Desulfuromonas acetexigens electromicrobiology.</title>
        <authorList>
            <person name="Katuri K."/>
            <person name="Sapireddy V."/>
            <person name="Shaw D.R."/>
            <person name="Saikaly P."/>
        </authorList>
    </citation>
    <scope>NUCLEOTIDE SEQUENCE [LARGE SCALE GENOMIC DNA]</scope>
    <source>
        <strain evidence="1 2">2873</strain>
    </source>
</reference>
<accession>A0A550JAU6</accession>